<dbReference type="OrthoDB" id="2749024at2759"/>
<feature type="compositionally biased region" description="Basic and acidic residues" evidence="1">
    <location>
        <begin position="308"/>
        <end position="337"/>
    </location>
</feature>
<dbReference type="STRING" id="743788.S8E303"/>
<protein>
    <recommendedName>
        <fullName evidence="2">DUF6532 domain-containing protein</fullName>
    </recommendedName>
</protein>
<dbReference type="EMBL" id="KE504156">
    <property type="protein sequence ID" value="EPS99541.1"/>
    <property type="molecule type" value="Genomic_DNA"/>
</dbReference>
<sequence>MPLGGCDRSDDVDTAGWTASAGTDWIERGSREGRKEPEKWAQPTYPATTTKDARGRNSKVLAQKLLMVRASSTVMQASNSGPGRLNPAQRHVIKNRIVDYESSEDDNLTPPPVVPPRRGPRRVTKDKAIDQKVWLNGKADSDSGELHTSKKRRASELEPLTIPVPGATTAKKRKPSGSQLKPHYESLVPKLVPTFKVGFATTNLGRAGLKKSRRPTRRENPPDEQRPHRVKGLSQSSTRVEAASDDESKSLEEDNDNGGSDGLDGRDFGLSDEVEDPEDVYEGFSPAELDDEDMDAEAESPNQTSEDEMPRGIRDHDRHMSGSGDRGSHISEARSAHETLTATLRRSLPGHCSPASRLDHQDSEKSSSRPRTSRKHQHEGHLADTSAGKYNTGAVKRKTRRDLAYETEKQPRWADDDEVEEPNMGGHATQSPNSDRSEQDEAGREARGRHARPPQRSRREPHAAVRERDAQWPEETHLTYPVGRETFQLTVQRADIKQLLQAANKELQYHLAFVNAFPDVRDKSQFMRQALYDIAKEMKLRAIAQRIRKDTAYVKMLVQVPSNRISIFRNKLLSAVSNLVVSQYGLARRNTRQTKARVDKLLLDQHYIFPGDIEACDFAITEYVAYILMCYEQGVLEKDRPYEHPIFVEALSNGYFKASDSVGYKFAGAFKSSHPNEDLSEPELPICMLASIAACVHFALEEWQSGSRKEGKFFASVYVNVYNTHIKILEGIQRHSAFAFHELMAELLNQARNKMSDDVETAADSTLRHIDFANLRSSRR</sequence>
<evidence type="ECO:0000256" key="1">
    <source>
        <dbReference type="SAM" id="MobiDB-lite"/>
    </source>
</evidence>
<accession>S8E303</accession>
<feature type="compositionally biased region" description="Basic and acidic residues" evidence="1">
    <location>
        <begin position="457"/>
        <end position="472"/>
    </location>
</feature>
<evidence type="ECO:0000259" key="2">
    <source>
        <dbReference type="Pfam" id="PF20149"/>
    </source>
</evidence>
<feature type="compositionally biased region" description="Basic and acidic residues" evidence="1">
    <location>
        <begin position="401"/>
        <end position="414"/>
    </location>
</feature>
<dbReference type="AlphaFoldDB" id="S8E303"/>
<dbReference type="Pfam" id="PF20149">
    <property type="entry name" value="DUF6532"/>
    <property type="match status" value="1"/>
</dbReference>
<keyword evidence="4" id="KW-1185">Reference proteome</keyword>
<feature type="compositionally biased region" description="Acidic residues" evidence="1">
    <location>
        <begin position="288"/>
        <end position="298"/>
    </location>
</feature>
<organism evidence="3 4">
    <name type="scientific">Fomitopsis schrenkii</name>
    <name type="common">Brown rot fungus</name>
    <dbReference type="NCBI Taxonomy" id="2126942"/>
    <lineage>
        <taxon>Eukaryota</taxon>
        <taxon>Fungi</taxon>
        <taxon>Dikarya</taxon>
        <taxon>Basidiomycota</taxon>
        <taxon>Agaricomycotina</taxon>
        <taxon>Agaricomycetes</taxon>
        <taxon>Polyporales</taxon>
        <taxon>Fomitopsis</taxon>
    </lineage>
</organism>
<dbReference type="HOGENOM" id="CLU_359033_0_0_1"/>
<feature type="compositionally biased region" description="Basic and acidic residues" evidence="1">
    <location>
        <begin position="139"/>
        <end position="148"/>
    </location>
</feature>
<evidence type="ECO:0000313" key="4">
    <source>
        <dbReference type="Proteomes" id="UP000015241"/>
    </source>
</evidence>
<evidence type="ECO:0000313" key="3">
    <source>
        <dbReference type="EMBL" id="EPS99541.1"/>
    </source>
</evidence>
<proteinExistence type="predicted"/>
<feature type="region of interest" description="Disordered" evidence="1">
    <location>
        <begin position="98"/>
        <end position="185"/>
    </location>
</feature>
<feature type="region of interest" description="Disordered" evidence="1">
    <location>
        <begin position="1"/>
        <end position="57"/>
    </location>
</feature>
<feature type="compositionally biased region" description="Basic and acidic residues" evidence="1">
    <location>
        <begin position="25"/>
        <end position="39"/>
    </location>
</feature>
<feature type="domain" description="DUF6532" evidence="2">
    <location>
        <begin position="503"/>
        <end position="731"/>
    </location>
</feature>
<feature type="compositionally biased region" description="Basic and acidic residues" evidence="1">
    <location>
        <begin position="217"/>
        <end position="227"/>
    </location>
</feature>
<gene>
    <name evidence="3" type="ORF">FOMPIDRAFT_1050574</name>
</gene>
<feature type="compositionally biased region" description="Acidic residues" evidence="1">
    <location>
        <begin position="270"/>
        <end position="281"/>
    </location>
</feature>
<reference evidence="3 4" key="1">
    <citation type="journal article" date="2012" name="Science">
        <title>The Paleozoic origin of enzymatic lignin decomposition reconstructed from 31 fungal genomes.</title>
        <authorList>
            <person name="Floudas D."/>
            <person name="Binder M."/>
            <person name="Riley R."/>
            <person name="Barry K."/>
            <person name="Blanchette R.A."/>
            <person name="Henrissat B."/>
            <person name="Martinez A.T."/>
            <person name="Otillar R."/>
            <person name="Spatafora J.W."/>
            <person name="Yadav J.S."/>
            <person name="Aerts A."/>
            <person name="Benoit I."/>
            <person name="Boyd A."/>
            <person name="Carlson A."/>
            <person name="Copeland A."/>
            <person name="Coutinho P.M."/>
            <person name="de Vries R.P."/>
            <person name="Ferreira P."/>
            <person name="Findley K."/>
            <person name="Foster B."/>
            <person name="Gaskell J."/>
            <person name="Glotzer D."/>
            <person name="Gorecki P."/>
            <person name="Heitman J."/>
            <person name="Hesse C."/>
            <person name="Hori C."/>
            <person name="Igarashi K."/>
            <person name="Jurgens J.A."/>
            <person name="Kallen N."/>
            <person name="Kersten P."/>
            <person name="Kohler A."/>
            <person name="Kuees U."/>
            <person name="Kumar T.K.A."/>
            <person name="Kuo A."/>
            <person name="LaButti K."/>
            <person name="Larrondo L.F."/>
            <person name="Lindquist E."/>
            <person name="Ling A."/>
            <person name="Lombard V."/>
            <person name="Lucas S."/>
            <person name="Lundell T."/>
            <person name="Martin R."/>
            <person name="McLaughlin D.J."/>
            <person name="Morgenstern I."/>
            <person name="Morin E."/>
            <person name="Murat C."/>
            <person name="Nagy L.G."/>
            <person name="Nolan M."/>
            <person name="Ohm R.A."/>
            <person name="Patyshakuliyeva A."/>
            <person name="Rokas A."/>
            <person name="Ruiz-Duenas F.J."/>
            <person name="Sabat G."/>
            <person name="Salamov A."/>
            <person name="Samejima M."/>
            <person name="Schmutz J."/>
            <person name="Slot J.C."/>
            <person name="St John F."/>
            <person name="Stenlid J."/>
            <person name="Sun H."/>
            <person name="Sun S."/>
            <person name="Syed K."/>
            <person name="Tsang A."/>
            <person name="Wiebenga A."/>
            <person name="Young D."/>
            <person name="Pisabarro A."/>
            <person name="Eastwood D.C."/>
            <person name="Martin F."/>
            <person name="Cullen D."/>
            <person name="Grigoriev I.V."/>
            <person name="Hibbett D.S."/>
        </authorList>
    </citation>
    <scope>NUCLEOTIDE SEQUENCE</scope>
    <source>
        <strain evidence="4">FP-58527</strain>
    </source>
</reference>
<feature type="compositionally biased region" description="Basic and acidic residues" evidence="1">
    <location>
        <begin position="357"/>
        <end position="367"/>
    </location>
</feature>
<dbReference type="InParanoid" id="S8E303"/>
<feature type="compositionally biased region" description="Basic and acidic residues" evidence="1">
    <location>
        <begin position="435"/>
        <end position="448"/>
    </location>
</feature>
<name>S8E303_FOMSC</name>
<dbReference type="InterPro" id="IPR045341">
    <property type="entry name" value="DUF6532"/>
</dbReference>
<feature type="region of interest" description="Disordered" evidence="1">
    <location>
        <begin position="203"/>
        <end position="472"/>
    </location>
</feature>
<dbReference type="eggNOG" id="ENOG502SUXQ">
    <property type="taxonomic scope" value="Eukaryota"/>
</dbReference>
<dbReference type="Proteomes" id="UP000015241">
    <property type="component" value="Unassembled WGS sequence"/>
</dbReference>